<evidence type="ECO:0000256" key="1">
    <source>
        <dbReference type="ARBA" id="ARBA00004123"/>
    </source>
</evidence>
<dbReference type="InterPro" id="IPR052464">
    <property type="entry name" value="Synovial_Prolif_Regulator"/>
</dbReference>
<name>A0A2P6V155_9CHLO</name>
<dbReference type="Proteomes" id="UP000239649">
    <property type="component" value="Unassembled WGS sequence"/>
</dbReference>
<gene>
    <name evidence="5" type="ORF">C2E20_8542</name>
</gene>
<proteinExistence type="inferred from homology"/>
<keyword evidence="2" id="KW-0539">Nucleus</keyword>
<evidence type="ECO:0000256" key="3">
    <source>
        <dbReference type="ARBA" id="ARBA00038401"/>
    </source>
</evidence>
<dbReference type="PANTHER" id="PTHR23424:SF23">
    <property type="entry name" value="PROTEIN SAAL1"/>
    <property type="match status" value="1"/>
</dbReference>
<keyword evidence="6" id="KW-1185">Reference proteome</keyword>
<evidence type="ECO:0000256" key="4">
    <source>
        <dbReference type="SAM" id="MobiDB-lite"/>
    </source>
</evidence>
<protein>
    <submittedName>
        <fullName evidence="5">Saal1 isoform X1 isoform B</fullName>
    </submittedName>
</protein>
<feature type="compositionally biased region" description="Gly residues" evidence="4">
    <location>
        <begin position="265"/>
        <end position="289"/>
    </location>
</feature>
<dbReference type="AlphaFoldDB" id="A0A2P6V155"/>
<comment type="subcellular location">
    <subcellularLocation>
        <location evidence="1">Nucleus</location>
    </subcellularLocation>
</comment>
<feature type="region of interest" description="Disordered" evidence="4">
    <location>
        <begin position="27"/>
        <end position="59"/>
    </location>
</feature>
<evidence type="ECO:0000313" key="5">
    <source>
        <dbReference type="EMBL" id="PSC67822.1"/>
    </source>
</evidence>
<dbReference type="OrthoDB" id="2156856at2759"/>
<dbReference type="PANTHER" id="PTHR23424">
    <property type="entry name" value="SERUM AMYLOID A"/>
    <property type="match status" value="1"/>
</dbReference>
<reference evidence="5 6" key="1">
    <citation type="journal article" date="2018" name="Plant J.">
        <title>Genome sequences of Chlorella sorokiniana UTEX 1602 and Micractinium conductrix SAG 241.80: implications to maltose excretion by a green alga.</title>
        <authorList>
            <person name="Arriola M.B."/>
            <person name="Velmurugan N."/>
            <person name="Zhang Y."/>
            <person name="Plunkett M.H."/>
            <person name="Hondzo H."/>
            <person name="Barney B.M."/>
        </authorList>
    </citation>
    <scope>NUCLEOTIDE SEQUENCE [LARGE SCALE GENOMIC DNA]</scope>
    <source>
        <strain evidence="5 6">SAG 241.80</strain>
    </source>
</reference>
<sequence length="531" mass="53199">MANETSSPSLAPDYLLRALRRFISAAQAPADAEGGGDQRSPPAPARDTSQTGEAEEEPLEWEEAGCLVWDVAALADDAAFLVAHGMPALLPALVTATAAAERWRALEIALGVAGNLACHADARRALLEEEALPGAVLEAALWVDDAAALDEACRCAAALLPTAGDEPGACERWWALVCKEETLGRLVWVVENTLSSALLERALNLLAAVVTAASAAQARGEADRGALVPLLLSLRPLPLVASVLHGWIVELQAERRQFGDEQGALAGGGGGGGDDGGGGGGGEGEGGSAGAPDAGPVPMGASAALEGDAAAGGAVAAAVTEPAAMEALGLLEAFAADPGGEAALNASGLVKDALLRTVAESEHRCTQAFATTLLAGLDDVGPLLLASPAAMHAVLRRLSALSRDQPGKRHKADTGTSAAAAAANTGGVEEQMGGEAEAGWALCSVLARSLTEARAASAVEPSVESKVLGVLAGAVPALCHDWSGSPRGAAIRAHQAYTLRCLAPLLAARLEGDGAATLAAAIERAAAAAQT</sequence>
<comment type="similarity">
    <text evidence="3">Belongs to the SAAL1 family.</text>
</comment>
<dbReference type="GO" id="GO:0005634">
    <property type="term" value="C:nucleus"/>
    <property type="evidence" value="ECO:0007669"/>
    <property type="project" value="UniProtKB-SubCell"/>
</dbReference>
<comment type="caution">
    <text evidence="5">The sequence shown here is derived from an EMBL/GenBank/DDBJ whole genome shotgun (WGS) entry which is preliminary data.</text>
</comment>
<organism evidence="5 6">
    <name type="scientific">Micractinium conductrix</name>
    <dbReference type="NCBI Taxonomy" id="554055"/>
    <lineage>
        <taxon>Eukaryota</taxon>
        <taxon>Viridiplantae</taxon>
        <taxon>Chlorophyta</taxon>
        <taxon>core chlorophytes</taxon>
        <taxon>Trebouxiophyceae</taxon>
        <taxon>Chlorellales</taxon>
        <taxon>Chlorellaceae</taxon>
        <taxon>Chlorella clade</taxon>
        <taxon>Micractinium</taxon>
    </lineage>
</organism>
<feature type="compositionally biased region" description="Low complexity" evidence="4">
    <location>
        <begin position="290"/>
        <end position="301"/>
    </location>
</feature>
<feature type="region of interest" description="Disordered" evidence="4">
    <location>
        <begin position="261"/>
        <end position="301"/>
    </location>
</feature>
<dbReference type="EMBL" id="LHPF02000047">
    <property type="protein sequence ID" value="PSC67822.1"/>
    <property type="molecule type" value="Genomic_DNA"/>
</dbReference>
<feature type="region of interest" description="Disordered" evidence="4">
    <location>
        <begin position="402"/>
        <end position="430"/>
    </location>
</feature>
<accession>A0A2P6V155</accession>
<evidence type="ECO:0000256" key="2">
    <source>
        <dbReference type="ARBA" id="ARBA00023242"/>
    </source>
</evidence>
<evidence type="ECO:0000313" key="6">
    <source>
        <dbReference type="Proteomes" id="UP000239649"/>
    </source>
</evidence>